<accession>A0AA87ZZL1</accession>
<comment type="caution">
    <text evidence="1">The sequence shown here is derived from an EMBL/GenBank/DDBJ whole genome shotgun (WGS) entry which is preliminary data.</text>
</comment>
<reference evidence="1" key="1">
    <citation type="submission" date="2023-07" db="EMBL/GenBank/DDBJ databases">
        <title>draft genome sequence of fig (Ficus carica).</title>
        <authorList>
            <person name="Takahashi T."/>
            <person name="Nishimura K."/>
        </authorList>
    </citation>
    <scope>NUCLEOTIDE SEQUENCE</scope>
</reference>
<dbReference type="EMBL" id="BTGU01000006">
    <property type="protein sequence ID" value="GMN36448.1"/>
    <property type="molecule type" value="Genomic_DNA"/>
</dbReference>
<dbReference type="Gramene" id="FCD_00005998-RA">
    <property type="protein sequence ID" value="FCD_00005998-RA:cds"/>
    <property type="gene ID" value="FCD_00005998"/>
</dbReference>
<evidence type="ECO:0000313" key="1">
    <source>
        <dbReference type="EMBL" id="GMN36448.1"/>
    </source>
</evidence>
<organism evidence="1 2">
    <name type="scientific">Ficus carica</name>
    <name type="common">Common fig</name>
    <dbReference type="NCBI Taxonomy" id="3494"/>
    <lineage>
        <taxon>Eukaryota</taxon>
        <taxon>Viridiplantae</taxon>
        <taxon>Streptophyta</taxon>
        <taxon>Embryophyta</taxon>
        <taxon>Tracheophyta</taxon>
        <taxon>Spermatophyta</taxon>
        <taxon>Magnoliopsida</taxon>
        <taxon>eudicotyledons</taxon>
        <taxon>Gunneridae</taxon>
        <taxon>Pentapetalae</taxon>
        <taxon>rosids</taxon>
        <taxon>fabids</taxon>
        <taxon>Rosales</taxon>
        <taxon>Moraceae</taxon>
        <taxon>Ficeae</taxon>
        <taxon>Ficus</taxon>
    </lineage>
</organism>
<sequence length="77" mass="8609">MAQRGGPSQRRVANLGCQSNNCCIGACGQTRHIVVALPQLNSSIASKGRDSGRRSWILRWRLKTQTVTDERREEREG</sequence>
<proteinExistence type="predicted"/>
<keyword evidence="2" id="KW-1185">Reference proteome</keyword>
<evidence type="ECO:0000313" key="2">
    <source>
        <dbReference type="Proteomes" id="UP001187192"/>
    </source>
</evidence>
<dbReference type="Gramene" id="FCD_00029246-RA">
    <property type="protein sequence ID" value="FCD_00029246-RA:cds"/>
    <property type="gene ID" value="FCD_00029246"/>
</dbReference>
<dbReference type="Proteomes" id="UP001187192">
    <property type="component" value="Unassembled WGS sequence"/>
</dbReference>
<dbReference type="AlphaFoldDB" id="A0AA87ZZL1"/>
<name>A0AA87ZZL1_FICCA</name>
<protein>
    <submittedName>
        <fullName evidence="1">Uncharacterized protein</fullName>
    </submittedName>
</protein>
<gene>
    <name evidence="1" type="ORF">TIFTF001_006033</name>
</gene>